<comment type="caution">
    <text evidence="1">The sequence shown here is derived from an EMBL/GenBank/DDBJ whole genome shotgun (WGS) entry which is preliminary data.</text>
</comment>
<proteinExistence type="predicted"/>
<name>A0ACB0YN58_MELEN</name>
<protein>
    <submittedName>
        <fullName evidence="1">Uncharacterized protein</fullName>
    </submittedName>
</protein>
<sequence>MYSKIEGCFEGVYQARNVPRPFILRVFLGTRSTSRRIFRAVGPSKKMNSDFVIFFEGVYSARVSWGHK</sequence>
<evidence type="ECO:0000313" key="2">
    <source>
        <dbReference type="Proteomes" id="UP001497535"/>
    </source>
</evidence>
<dbReference type="EMBL" id="CAVMJV010000015">
    <property type="protein sequence ID" value="CAK5054543.1"/>
    <property type="molecule type" value="Genomic_DNA"/>
</dbReference>
<accession>A0ACB0YN58</accession>
<keyword evidence="2" id="KW-1185">Reference proteome</keyword>
<organism evidence="1 2">
    <name type="scientific">Meloidogyne enterolobii</name>
    <name type="common">Root-knot nematode worm</name>
    <name type="synonym">Meloidogyne mayaguensis</name>
    <dbReference type="NCBI Taxonomy" id="390850"/>
    <lineage>
        <taxon>Eukaryota</taxon>
        <taxon>Metazoa</taxon>
        <taxon>Ecdysozoa</taxon>
        <taxon>Nematoda</taxon>
        <taxon>Chromadorea</taxon>
        <taxon>Rhabditida</taxon>
        <taxon>Tylenchina</taxon>
        <taxon>Tylenchomorpha</taxon>
        <taxon>Tylenchoidea</taxon>
        <taxon>Meloidogynidae</taxon>
        <taxon>Meloidogyninae</taxon>
        <taxon>Meloidogyne</taxon>
    </lineage>
</organism>
<gene>
    <name evidence="1" type="ORF">MENTE1834_LOCUS14439</name>
</gene>
<evidence type="ECO:0000313" key="1">
    <source>
        <dbReference type="EMBL" id="CAK5054543.1"/>
    </source>
</evidence>
<reference evidence="1" key="1">
    <citation type="submission" date="2023-11" db="EMBL/GenBank/DDBJ databases">
        <authorList>
            <person name="Poullet M."/>
        </authorList>
    </citation>
    <scope>NUCLEOTIDE SEQUENCE</scope>
    <source>
        <strain evidence="1">E1834</strain>
    </source>
</reference>
<dbReference type="Proteomes" id="UP001497535">
    <property type="component" value="Unassembled WGS sequence"/>
</dbReference>